<feature type="compositionally biased region" description="Pro residues" evidence="2">
    <location>
        <begin position="1"/>
        <end position="11"/>
    </location>
</feature>
<dbReference type="VEuPathDB" id="VectorBase:HLOH_057041"/>
<dbReference type="Proteomes" id="UP000821853">
    <property type="component" value="Chromosome 3"/>
</dbReference>
<keyword evidence="4" id="KW-1185">Reference proteome</keyword>
<keyword evidence="1" id="KW-0175">Coiled coil</keyword>
<sequence length="170" mass="18924">MRTSCPNPPPAQTSATPNATAGNENAPKFRSGLCKSDDHDITDRKCPTKLNAKPRARVKSSPRSQVDQRLPLSNRYKLLASNDDDDIADHVPEPVSATPPMNSVSYSQVVRLRRPRQRSHLQEADQNSPALEEVDLRLQALQTELANLTARRAQLLAQRRLKRAAAKELM</sequence>
<evidence type="ECO:0000313" key="4">
    <source>
        <dbReference type="Proteomes" id="UP000821853"/>
    </source>
</evidence>
<comment type="caution">
    <text evidence="3">The sequence shown here is derived from an EMBL/GenBank/DDBJ whole genome shotgun (WGS) entry which is preliminary data.</text>
</comment>
<name>A0A9J6G9I7_HAELO</name>
<evidence type="ECO:0000313" key="3">
    <source>
        <dbReference type="EMBL" id="KAH9371851.1"/>
    </source>
</evidence>
<gene>
    <name evidence="3" type="ORF">HPB48_000229</name>
</gene>
<proteinExistence type="predicted"/>
<evidence type="ECO:0000256" key="2">
    <source>
        <dbReference type="SAM" id="MobiDB-lite"/>
    </source>
</evidence>
<dbReference type="EMBL" id="JABSTR010000005">
    <property type="protein sequence ID" value="KAH9371851.1"/>
    <property type="molecule type" value="Genomic_DNA"/>
</dbReference>
<reference evidence="3 4" key="1">
    <citation type="journal article" date="2020" name="Cell">
        <title>Large-Scale Comparative Analyses of Tick Genomes Elucidate Their Genetic Diversity and Vector Capacities.</title>
        <authorList>
            <consortium name="Tick Genome and Microbiome Consortium (TIGMIC)"/>
            <person name="Jia N."/>
            <person name="Wang J."/>
            <person name="Shi W."/>
            <person name="Du L."/>
            <person name="Sun Y."/>
            <person name="Zhan W."/>
            <person name="Jiang J.F."/>
            <person name="Wang Q."/>
            <person name="Zhang B."/>
            <person name="Ji P."/>
            <person name="Bell-Sakyi L."/>
            <person name="Cui X.M."/>
            <person name="Yuan T.T."/>
            <person name="Jiang B.G."/>
            <person name="Yang W.F."/>
            <person name="Lam T.T."/>
            <person name="Chang Q.C."/>
            <person name="Ding S.J."/>
            <person name="Wang X.J."/>
            <person name="Zhu J.G."/>
            <person name="Ruan X.D."/>
            <person name="Zhao L."/>
            <person name="Wei J.T."/>
            <person name="Ye R.Z."/>
            <person name="Que T.C."/>
            <person name="Du C.H."/>
            <person name="Zhou Y.H."/>
            <person name="Cheng J.X."/>
            <person name="Dai P.F."/>
            <person name="Guo W.B."/>
            <person name="Han X.H."/>
            <person name="Huang E.J."/>
            <person name="Li L.F."/>
            <person name="Wei W."/>
            <person name="Gao Y.C."/>
            <person name="Liu J.Z."/>
            <person name="Shao H.Z."/>
            <person name="Wang X."/>
            <person name="Wang C.C."/>
            <person name="Yang T.C."/>
            <person name="Huo Q.B."/>
            <person name="Li W."/>
            <person name="Chen H.Y."/>
            <person name="Chen S.E."/>
            <person name="Zhou L.G."/>
            <person name="Ni X.B."/>
            <person name="Tian J.H."/>
            <person name="Sheng Y."/>
            <person name="Liu T."/>
            <person name="Pan Y.S."/>
            <person name="Xia L.Y."/>
            <person name="Li J."/>
            <person name="Zhao F."/>
            <person name="Cao W.C."/>
        </authorList>
    </citation>
    <scope>NUCLEOTIDE SEQUENCE [LARGE SCALE GENOMIC DNA]</scope>
    <source>
        <strain evidence="3">HaeL-2018</strain>
    </source>
</reference>
<dbReference type="AlphaFoldDB" id="A0A9J6G9I7"/>
<organism evidence="3 4">
    <name type="scientific">Haemaphysalis longicornis</name>
    <name type="common">Bush tick</name>
    <dbReference type="NCBI Taxonomy" id="44386"/>
    <lineage>
        <taxon>Eukaryota</taxon>
        <taxon>Metazoa</taxon>
        <taxon>Ecdysozoa</taxon>
        <taxon>Arthropoda</taxon>
        <taxon>Chelicerata</taxon>
        <taxon>Arachnida</taxon>
        <taxon>Acari</taxon>
        <taxon>Parasitiformes</taxon>
        <taxon>Ixodida</taxon>
        <taxon>Ixodoidea</taxon>
        <taxon>Ixodidae</taxon>
        <taxon>Haemaphysalinae</taxon>
        <taxon>Haemaphysalis</taxon>
    </lineage>
</organism>
<feature type="compositionally biased region" description="Basic and acidic residues" evidence="2">
    <location>
        <begin position="35"/>
        <end position="46"/>
    </location>
</feature>
<feature type="region of interest" description="Disordered" evidence="2">
    <location>
        <begin position="1"/>
        <end position="104"/>
    </location>
</feature>
<protein>
    <submittedName>
        <fullName evidence="3">Uncharacterized protein</fullName>
    </submittedName>
</protein>
<feature type="compositionally biased region" description="Polar residues" evidence="2">
    <location>
        <begin position="12"/>
        <end position="23"/>
    </location>
</feature>
<accession>A0A9J6G9I7</accession>
<evidence type="ECO:0000256" key="1">
    <source>
        <dbReference type="SAM" id="Coils"/>
    </source>
</evidence>
<feature type="coiled-coil region" evidence="1">
    <location>
        <begin position="131"/>
        <end position="158"/>
    </location>
</feature>